<reference evidence="1 2" key="1">
    <citation type="submission" date="2017-01" db="EMBL/GenBank/DDBJ databases">
        <title>Complete genome of Lacinutrix venerupis DOK2-8 isolated from seawater in Dokdo.</title>
        <authorList>
            <person name="Chi W.-J."/>
            <person name="Kim J.H."/>
        </authorList>
    </citation>
    <scope>NUCLEOTIDE SEQUENCE [LARGE SCALE GENOMIC DNA]</scope>
    <source>
        <strain evidence="1 2">DOK2-8</strain>
    </source>
</reference>
<name>A0AAC9LL71_9FLAO</name>
<dbReference type="KEGG" id="lvn:BWR22_09270"/>
<protein>
    <submittedName>
        <fullName evidence="1">Flavin mononucleotide-binding protein</fullName>
    </submittedName>
</protein>
<dbReference type="InterPro" id="IPR012349">
    <property type="entry name" value="Split_barrel_FMN-bd"/>
</dbReference>
<evidence type="ECO:0000313" key="1">
    <source>
        <dbReference type="EMBL" id="APY00499.1"/>
    </source>
</evidence>
<keyword evidence="2" id="KW-1185">Reference proteome</keyword>
<dbReference type="Gene3D" id="2.30.110.10">
    <property type="entry name" value="Electron Transport, Fmn-binding Protein, Chain A"/>
    <property type="match status" value="1"/>
</dbReference>
<dbReference type="SUPFAM" id="SSF50475">
    <property type="entry name" value="FMN-binding split barrel"/>
    <property type="match status" value="1"/>
</dbReference>
<proteinExistence type="predicted"/>
<dbReference type="EMBL" id="CP019352">
    <property type="protein sequence ID" value="APY00499.1"/>
    <property type="molecule type" value="Genomic_DNA"/>
</dbReference>
<accession>A0AAC9LL71</accession>
<dbReference type="Proteomes" id="UP000187506">
    <property type="component" value="Chromosome"/>
</dbReference>
<dbReference type="InterPro" id="IPR024747">
    <property type="entry name" value="Pyridox_Oxase-rel"/>
</dbReference>
<gene>
    <name evidence="1" type="ORF">BWR22_09270</name>
</gene>
<dbReference type="RefSeq" id="WP_076733405.1">
    <property type="nucleotide sequence ID" value="NZ_CP019352.1"/>
</dbReference>
<dbReference type="Pfam" id="PF12900">
    <property type="entry name" value="Pyridox_ox_2"/>
    <property type="match status" value="1"/>
</dbReference>
<dbReference type="AlphaFoldDB" id="A0AAC9LL71"/>
<organism evidence="1 2">
    <name type="scientific">Lacinutrix venerupis</name>
    <dbReference type="NCBI Taxonomy" id="1486034"/>
    <lineage>
        <taxon>Bacteria</taxon>
        <taxon>Pseudomonadati</taxon>
        <taxon>Bacteroidota</taxon>
        <taxon>Flavobacteriia</taxon>
        <taxon>Flavobacteriales</taxon>
        <taxon>Flavobacteriaceae</taxon>
        <taxon>Lacinutrix</taxon>
    </lineage>
</organism>
<sequence>MIKNLDTKECEFILNRNYVGYLAYNYLNKPYVLPITYFYNKEQHNIICYSAKGHKIDALRKNNAVSMCVTTISAINDWKSIMVHGKYKEQSGSGALALLHQFSLGVKDLINKNENKSLDYINQFSSKISSEDLPIIYTIEIEDITGKMRIL</sequence>
<evidence type="ECO:0000313" key="2">
    <source>
        <dbReference type="Proteomes" id="UP000187506"/>
    </source>
</evidence>